<dbReference type="RefSeq" id="WP_009520672.1">
    <property type="nucleotide sequence ID" value="NZ_CCAE010000020.1"/>
</dbReference>
<reference evidence="18" key="1">
    <citation type="submission" date="2014-11" db="EMBL/GenBank/DDBJ databases">
        <title>Draft genome sequence of Hydrogenophaga intermedia S1.</title>
        <authorList>
            <person name="Gan H.M."/>
            <person name="Chew T.H."/>
            <person name="Stolz A."/>
        </authorList>
    </citation>
    <scope>NUCLEOTIDE SEQUENCE [LARGE SCALE GENOMIC DNA]</scope>
    <source>
        <strain evidence="18">S1</strain>
    </source>
</reference>
<evidence type="ECO:0000256" key="9">
    <source>
        <dbReference type="ARBA" id="ARBA00023136"/>
    </source>
</evidence>
<keyword evidence="11 12" id="KW-0998">Cell outer membrane</keyword>
<dbReference type="EMBL" id="CCAE010000020">
    <property type="protein sequence ID" value="CDN88196.1"/>
    <property type="molecule type" value="Genomic_DNA"/>
</dbReference>
<keyword evidence="18" id="KW-1185">Reference proteome</keyword>
<dbReference type="GO" id="GO:0006811">
    <property type="term" value="P:monoatomic ion transport"/>
    <property type="evidence" value="ECO:0007669"/>
    <property type="project" value="UniProtKB-KW"/>
</dbReference>
<keyword evidence="8 13" id="KW-0798">TonB box</keyword>
<name>A0A1L1PQ77_HYDIT</name>
<comment type="subcellular location">
    <subcellularLocation>
        <location evidence="1 12">Cell outer membrane</location>
        <topology evidence="1 12">Multi-pass membrane protein</topology>
    </subcellularLocation>
</comment>
<dbReference type="PROSITE" id="PS52016">
    <property type="entry name" value="TONB_DEPENDENT_REC_3"/>
    <property type="match status" value="1"/>
</dbReference>
<evidence type="ECO:0000256" key="3">
    <source>
        <dbReference type="ARBA" id="ARBA00022448"/>
    </source>
</evidence>
<evidence type="ECO:0000256" key="5">
    <source>
        <dbReference type="ARBA" id="ARBA00022692"/>
    </source>
</evidence>
<evidence type="ECO:0000256" key="7">
    <source>
        <dbReference type="ARBA" id="ARBA00023065"/>
    </source>
</evidence>
<dbReference type="InterPro" id="IPR036942">
    <property type="entry name" value="Beta-barrel_TonB_sf"/>
</dbReference>
<dbReference type="InterPro" id="IPR000531">
    <property type="entry name" value="Beta-barrel_TonB"/>
</dbReference>
<dbReference type="CDD" id="cd01347">
    <property type="entry name" value="ligand_gated_channel"/>
    <property type="match status" value="1"/>
</dbReference>
<dbReference type="AlphaFoldDB" id="A0A1L1PQ77"/>
<evidence type="ECO:0000256" key="14">
    <source>
        <dbReference type="SAM" id="SignalP"/>
    </source>
</evidence>
<keyword evidence="5 12" id="KW-0812">Transmembrane</keyword>
<evidence type="ECO:0000313" key="18">
    <source>
        <dbReference type="Proteomes" id="UP000028878"/>
    </source>
</evidence>
<evidence type="ECO:0000256" key="6">
    <source>
        <dbReference type="ARBA" id="ARBA00022729"/>
    </source>
</evidence>
<dbReference type="InterPro" id="IPR037066">
    <property type="entry name" value="Plug_dom_sf"/>
</dbReference>
<proteinExistence type="inferred from homology"/>
<dbReference type="InterPro" id="IPR039426">
    <property type="entry name" value="TonB-dep_rcpt-like"/>
</dbReference>
<evidence type="ECO:0000259" key="16">
    <source>
        <dbReference type="Pfam" id="PF07715"/>
    </source>
</evidence>
<evidence type="ECO:0000256" key="12">
    <source>
        <dbReference type="PROSITE-ProRule" id="PRU01360"/>
    </source>
</evidence>
<evidence type="ECO:0000313" key="17">
    <source>
        <dbReference type="EMBL" id="CDN88196.1"/>
    </source>
</evidence>
<keyword evidence="3 12" id="KW-0813">Transport</keyword>
<organism evidence="17 18">
    <name type="scientific">Hydrogenophaga intermedia</name>
    <dbReference type="NCBI Taxonomy" id="65786"/>
    <lineage>
        <taxon>Bacteria</taxon>
        <taxon>Pseudomonadati</taxon>
        <taxon>Pseudomonadota</taxon>
        <taxon>Betaproteobacteria</taxon>
        <taxon>Burkholderiales</taxon>
        <taxon>Comamonadaceae</taxon>
        <taxon>Hydrogenophaga</taxon>
    </lineage>
</organism>
<dbReference type="SUPFAM" id="SSF56935">
    <property type="entry name" value="Porins"/>
    <property type="match status" value="1"/>
</dbReference>
<evidence type="ECO:0000256" key="4">
    <source>
        <dbReference type="ARBA" id="ARBA00022452"/>
    </source>
</evidence>
<gene>
    <name evidence="17" type="ORF">BN948_02629</name>
</gene>
<dbReference type="Gene3D" id="2.170.130.10">
    <property type="entry name" value="TonB-dependent receptor, plug domain"/>
    <property type="match status" value="1"/>
</dbReference>
<keyword evidence="9 12" id="KW-0472">Membrane</keyword>
<evidence type="ECO:0000256" key="11">
    <source>
        <dbReference type="ARBA" id="ARBA00023237"/>
    </source>
</evidence>
<dbReference type="PANTHER" id="PTHR30069">
    <property type="entry name" value="TONB-DEPENDENT OUTER MEMBRANE RECEPTOR"/>
    <property type="match status" value="1"/>
</dbReference>
<feature type="chain" id="PRO_5009681602" evidence="14">
    <location>
        <begin position="26"/>
        <end position="605"/>
    </location>
</feature>
<keyword evidence="4 12" id="KW-1134">Transmembrane beta strand</keyword>
<dbReference type="InterPro" id="IPR012910">
    <property type="entry name" value="Plug_dom"/>
</dbReference>
<accession>A0A1L1PQ77</accession>
<evidence type="ECO:0000256" key="10">
    <source>
        <dbReference type="ARBA" id="ARBA00023170"/>
    </source>
</evidence>
<dbReference type="Gene3D" id="2.40.170.20">
    <property type="entry name" value="TonB-dependent receptor, beta-barrel domain"/>
    <property type="match status" value="1"/>
</dbReference>
<evidence type="ECO:0000259" key="15">
    <source>
        <dbReference type="Pfam" id="PF00593"/>
    </source>
</evidence>
<evidence type="ECO:0000256" key="8">
    <source>
        <dbReference type="ARBA" id="ARBA00023077"/>
    </source>
</evidence>
<evidence type="ECO:0000256" key="1">
    <source>
        <dbReference type="ARBA" id="ARBA00004571"/>
    </source>
</evidence>
<protein>
    <submittedName>
        <fullName evidence="17">Outer membrane cobalamin receptor protein</fullName>
    </submittedName>
</protein>
<evidence type="ECO:0000256" key="13">
    <source>
        <dbReference type="RuleBase" id="RU003357"/>
    </source>
</evidence>
<feature type="signal peptide" evidence="14">
    <location>
        <begin position="1"/>
        <end position="25"/>
    </location>
</feature>
<dbReference type="Proteomes" id="UP000028878">
    <property type="component" value="Unassembled WGS sequence"/>
</dbReference>
<sequence length="605" mass="65265" precursor="true">MKSRVPSWRLAALTLSLSAAFPAFSQGTAPSLSETVVTANRTPTRVDSLVSDVTVIERADIEKMAGQTLTEVLVRAAGVQMATNGGRGKSGNIFIRGAESRHTILLIDGVRYGSATAGTPVWTGLPLDAIERIEVLKGPGSSLYGSDGVGGVVQIFTRKGREGFHPSAFVTLGSDSFSQVGAGLSGGSGGVTYSIDVSTLNDGGFSATNPTVQFGNHNPDRDPFRQRSLNSSVGIELTRDWKLDAGALYSEGTSHYDDGPGRDTRDDFRSQVLRAGVSGKVLPGWKTQVQVSQSEDYAKSIVASFLPSHFGTTQNQVLWQNDIDTPIGVVLAGVERLEQKVDSATVYDVTERSINSAFLGLNGEAGSHSWQFNVRNDRNSQFGDSTTGFVGYGYRLTPSLRAHVSHGTSFVAPSFNQLYYPGFGTSTLRPEEGRNTDLGLSWTQGGHTVKAVYFDNKIRGFIPSGPLPANVPRARINGWTLGYDGSVGAWALRASLESIDPRNEVTGRLLPRRSETQATLGADYGVGAWKFGGTLLHVGDRFDDANNTFKLDAYTTLDLHADYAVSKNWTVQTQLRNITDEDYQTVRGYNQPGRGVFVTLRWAPK</sequence>
<dbReference type="Pfam" id="PF07715">
    <property type="entry name" value="Plug"/>
    <property type="match status" value="1"/>
</dbReference>
<keyword evidence="6 14" id="KW-0732">Signal</keyword>
<dbReference type="Pfam" id="PF00593">
    <property type="entry name" value="TonB_dep_Rec_b-barrel"/>
    <property type="match status" value="1"/>
</dbReference>
<evidence type="ECO:0000256" key="2">
    <source>
        <dbReference type="ARBA" id="ARBA00009810"/>
    </source>
</evidence>
<dbReference type="PANTHER" id="PTHR30069:SF53">
    <property type="entry name" value="COLICIN I RECEPTOR-RELATED"/>
    <property type="match status" value="1"/>
</dbReference>
<comment type="similarity">
    <text evidence="2 12 13">Belongs to the TonB-dependent receptor family.</text>
</comment>
<dbReference type="GO" id="GO:0015889">
    <property type="term" value="P:cobalamin transport"/>
    <property type="evidence" value="ECO:0007669"/>
    <property type="project" value="TreeGrafter"/>
</dbReference>
<keyword evidence="7" id="KW-0406">Ion transport</keyword>
<feature type="domain" description="TonB-dependent receptor plug" evidence="16">
    <location>
        <begin position="49"/>
        <end position="152"/>
    </location>
</feature>
<dbReference type="GO" id="GO:0009279">
    <property type="term" value="C:cell outer membrane"/>
    <property type="evidence" value="ECO:0007669"/>
    <property type="project" value="UniProtKB-SubCell"/>
</dbReference>
<keyword evidence="10 17" id="KW-0675">Receptor</keyword>
<feature type="domain" description="TonB-dependent receptor-like beta-barrel" evidence="15">
    <location>
        <begin position="170"/>
        <end position="578"/>
    </location>
</feature>